<evidence type="ECO:0000313" key="3">
    <source>
        <dbReference type="EMBL" id="GIF86052.1"/>
    </source>
</evidence>
<feature type="domain" description="Tyr recombinase" evidence="2">
    <location>
        <begin position="172"/>
        <end position="373"/>
    </location>
</feature>
<evidence type="ECO:0000259" key="2">
    <source>
        <dbReference type="PROSITE" id="PS51898"/>
    </source>
</evidence>
<name>A0A8J3NMD6_9ACTN</name>
<comment type="caution">
    <text evidence="3">The sequence shown here is derived from an EMBL/GenBank/DDBJ whole genome shotgun (WGS) entry which is preliminary data.</text>
</comment>
<gene>
    <name evidence="3" type="ORF">Cba03nite_74010</name>
</gene>
<dbReference type="GO" id="GO:0003677">
    <property type="term" value="F:DNA binding"/>
    <property type="evidence" value="ECO:0007669"/>
    <property type="project" value="InterPro"/>
</dbReference>
<dbReference type="EMBL" id="BONF01000058">
    <property type="protein sequence ID" value="GIF86052.1"/>
    <property type="molecule type" value="Genomic_DNA"/>
</dbReference>
<sequence length="387" mass="42877">MQIFLVRMPSGGRYWTVLDDDLVPVPAADRFLRDERFGRDRAELTTKAHAGGVMLFLLWCARTGRDWRTAAADMAAFIVWLRFAPSDLDAEAAVVAGPGARPVRQARRINRVLSAVRLFLASAVTYKDVPAAVLGSLYEVGDVRDLPVEAQSEDGQMLFRMAARHHLAEEDRAVDRASDEEVVALLRACRSARDRLVVLLLSRVGLRRGEATGLRLEDMHLMADSRQLGCAMHGSHLHVVRRDNINGAWAKSRRSRAMPVDFLLVHAADQYAFERQDCAAARDSDFLLVNLFRAPVGAPMRPDALNELVEGLSRRAGLGRALTPHMLRHAFASNVADAGGALDEIQTLLGQKSPWSAQPYLHTSAARLREAVQRVASPRAWDLEPTR</sequence>
<dbReference type="PROSITE" id="PS51898">
    <property type="entry name" value="TYR_RECOMBINASE"/>
    <property type="match status" value="1"/>
</dbReference>
<dbReference type="InterPro" id="IPR002104">
    <property type="entry name" value="Integrase_catalytic"/>
</dbReference>
<dbReference type="Proteomes" id="UP000601223">
    <property type="component" value="Unassembled WGS sequence"/>
</dbReference>
<organism evidence="3 4">
    <name type="scientific">Catellatospora bangladeshensis</name>
    <dbReference type="NCBI Taxonomy" id="310355"/>
    <lineage>
        <taxon>Bacteria</taxon>
        <taxon>Bacillati</taxon>
        <taxon>Actinomycetota</taxon>
        <taxon>Actinomycetes</taxon>
        <taxon>Micromonosporales</taxon>
        <taxon>Micromonosporaceae</taxon>
        <taxon>Catellatospora</taxon>
    </lineage>
</organism>
<dbReference type="RefSeq" id="WP_203756756.1">
    <property type="nucleotide sequence ID" value="NZ_BONF01000058.1"/>
</dbReference>
<protein>
    <submittedName>
        <fullName evidence="3">Integrase</fullName>
    </submittedName>
</protein>
<dbReference type="AlphaFoldDB" id="A0A8J3NMD6"/>
<keyword evidence="4" id="KW-1185">Reference proteome</keyword>
<dbReference type="Pfam" id="PF00589">
    <property type="entry name" value="Phage_integrase"/>
    <property type="match status" value="1"/>
</dbReference>
<dbReference type="InterPro" id="IPR050090">
    <property type="entry name" value="Tyrosine_recombinase_XerCD"/>
</dbReference>
<dbReference type="PANTHER" id="PTHR30349">
    <property type="entry name" value="PHAGE INTEGRASE-RELATED"/>
    <property type="match status" value="1"/>
</dbReference>
<dbReference type="InterPro" id="IPR011010">
    <property type="entry name" value="DNA_brk_join_enz"/>
</dbReference>
<evidence type="ECO:0000313" key="4">
    <source>
        <dbReference type="Proteomes" id="UP000601223"/>
    </source>
</evidence>
<dbReference type="GO" id="GO:0015074">
    <property type="term" value="P:DNA integration"/>
    <property type="evidence" value="ECO:0007669"/>
    <property type="project" value="InterPro"/>
</dbReference>
<keyword evidence="1" id="KW-0233">DNA recombination</keyword>
<accession>A0A8J3NMD6</accession>
<dbReference type="GO" id="GO:0006310">
    <property type="term" value="P:DNA recombination"/>
    <property type="evidence" value="ECO:0007669"/>
    <property type="project" value="UniProtKB-KW"/>
</dbReference>
<proteinExistence type="predicted"/>
<evidence type="ECO:0000256" key="1">
    <source>
        <dbReference type="ARBA" id="ARBA00023172"/>
    </source>
</evidence>
<dbReference type="SUPFAM" id="SSF56349">
    <property type="entry name" value="DNA breaking-rejoining enzymes"/>
    <property type="match status" value="1"/>
</dbReference>
<reference evidence="3 4" key="1">
    <citation type="submission" date="2021-01" db="EMBL/GenBank/DDBJ databases">
        <title>Whole genome shotgun sequence of Catellatospora bangladeshensis NBRC 107357.</title>
        <authorList>
            <person name="Komaki H."/>
            <person name="Tamura T."/>
        </authorList>
    </citation>
    <scope>NUCLEOTIDE SEQUENCE [LARGE SCALE GENOMIC DNA]</scope>
    <source>
        <strain evidence="3 4">NBRC 107357</strain>
    </source>
</reference>
<dbReference type="Gene3D" id="1.10.443.10">
    <property type="entry name" value="Intergrase catalytic core"/>
    <property type="match status" value="1"/>
</dbReference>
<dbReference type="InterPro" id="IPR013762">
    <property type="entry name" value="Integrase-like_cat_sf"/>
</dbReference>